<organism evidence="11 12">
    <name type="scientific">Falsiroseomonas algicola</name>
    <dbReference type="NCBI Taxonomy" id="2716930"/>
    <lineage>
        <taxon>Bacteria</taxon>
        <taxon>Pseudomonadati</taxon>
        <taxon>Pseudomonadota</taxon>
        <taxon>Alphaproteobacteria</taxon>
        <taxon>Acetobacterales</taxon>
        <taxon>Roseomonadaceae</taxon>
        <taxon>Falsiroseomonas</taxon>
    </lineage>
</organism>
<dbReference type="Proteomes" id="UP000475385">
    <property type="component" value="Unassembled WGS sequence"/>
</dbReference>
<keyword evidence="12" id="KW-1185">Reference proteome</keyword>
<keyword evidence="6 9" id="KW-1133">Transmembrane helix</keyword>
<evidence type="ECO:0000256" key="4">
    <source>
        <dbReference type="ARBA" id="ARBA00022519"/>
    </source>
</evidence>
<feature type="domain" description="Tripartite ATP-independent periplasmic transporters DctQ component" evidence="10">
    <location>
        <begin position="34"/>
        <end position="165"/>
    </location>
</feature>
<comment type="function">
    <text evidence="9">Part of the tripartite ATP-independent periplasmic (TRAP) transport system.</text>
</comment>
<feature type="transmembrane region" description="Helical" evidence="9">
    <location>
        <begin position="25"/>
        <end position="46"/>
    </location>
</feature>
<dbReference type="RefSeq" id="WP_164692466.1">
    <property type="nucleotide sequence ID" value="NZ_JAAIKB010000001.1"/>
</dbReference>
<evidence type="ECO:0000256" key="3">
    <source>
        <dbReference type="ARBA" id="ARBA00022475"/>
    </source>
</evidence>
<dbReference type="EMBL" id="JAAIKB010000001">
    <property type="protein sequence ID" value="NGM18580.1"/>
    <property type="molecule type" value="Genomic_DNA"/>
</dbReference>
<evidence type="ECO:0000259" key="10">
    <source>
        <dbReference type="Pfam" id="PF04290"/>
    </source>
</evidence>
<reference evidence="11 12" key="1">
    <citation type="submission" date="2020-02" db="EMBL/GenBank/DDBJ databases">
        <authorList>
            <person name="Kim H.M."/>
            <person name="Jeon C.O."/>
        </authorList>
    </citation>
    <scope>NUCLEOTIDE SEQUENCE [LARGE SCALE GENOMIC DNA]</scope>
    <source>
        <strain evidence="11 12">PeD5</strain>
    </source>
</reference>
<feature type="transmembrane region" description="Helical" evidence="9">
    <location>
        <begin position="97"/>
        <end position="118"/>
    </location>
</feature>
<evidence type="ECO:0000256" key="9">
    <source>
        <dbReference type="RuleBase" id="RU369079"/>
    </source>
</evidence>
<dbReference type="GO" id="GO:0015740">
    <property type="term" value="P:C4-dicarboxylate transport"/>
    <property type="evidence" value="ECO:0007669"/>
    <property type="project" value="TreeGrafter"/>
</dbReference>
<feature type="transmembrane region" description="Helical" evidence="9">
    <location>
        <begin position="58"/>
        <end position="76"/>
    </location>
</feature>
<evidence type="ECO:0000256" key="2">
    <source>
        <dbReference type="ARBA" id="ARBA00022448"/>
    </source>
</evidence>
<keyword evidence="5 9" id="KW-0812">Transmembrane</keyword>
<dbReference type="PANTHER" id="PTHR35011:SF2">
    <property type="entry name" value="2,3-DIKETO-L-GULONATE TRAP TRANSPORTER SMALL PERMEASE PROTEIN YIAM"/>
    <property type="match status" value="1"/>
</dbReference>
<evidence type="ECO:0000313" key="11">
    <source>
        <dbReference type="EMBL" id="NGM18580.1"/>
    </source>
</evidence>
<comment type="similarity">
    <text evidence="8 9">Belongs to the TRAP transporter small permease family.</text>
</comment>
<dbReference type="PANTHER" id="PTHR35011">
    <property type="entry name" value="2,3-DIKETO-L-GULONATE TRAP TRANSPORTER SMALL PERMEASE PROTEIN YIAM"/>
    <property type="match status" value="1"/>
</dbReference>
<comment type="subunit">
    <text evidence="9">The complex comprises the extracytoplasmic solute receptor protein and the two transmembrane proteins.</text>
</comment>
<keyword evidence="3" id="KW-1003">Cell membrane</keyword>
<evidence type="ECO:0000256" key="5">
    <source>
        <dbReference type="ARBA" id="ARBA00022692"/>
    </source>
</evidence>
<evidence type="ECO:0000313" key="12">
    <source>
        <dbReference type="Proteomes" id="UP000475385"/>
    </source>
</evidence>
<proteinExistence type="inferred from homology"/>
<dbReference type="GO" id="GO:0022857">
    <property type="term" value="F:transmembrane transporter activity"/>
    <property type="evidence" value="ECO:0007669"/>
    <property type="project" value="UniProtKB-UniRule"/>
</dbReference>
<dbReference type="InterPro" id="IPR055348">
    <property type="entry name" value="DctQ"/>
</dbReference>
<evidence type="ECO:0000256" key="8">
    <source>
        <dbReference type="ARBA" id="ARBA00038436"/>
    </source>
</evidence>
<dbReference type="Pfam" id="PF04290">
    <property type="entry name" value="DctQ"/>
    <property type="match status" value="1"/>
</dbReference>
<keyword evidence="7 9" id="KW-0472">Membrane</keyword>
<keyword evidence="2 9" id="KW-0813">Transport</keyword>
<name>A0A6M1LE80_9PROT</name>
<comment type="subcellular location">
    <subcellularLocation>
        <location evidence="1 9">Cell inner membrane</location>
        <topology evidence="1 9">Multi-pass membrane protein</topology>
    </subcellularLocation>
</comment>
<sequence length="169" mass="18520">MAAEPDPSAFRENPPTRITLKIEEVLVAAAMAAMALITAANVATRYLTDISISFTEEYSVVLMVLVSLLGTAIATASGRHIRISYFTDLLSPRGQKVAEGVAMLLTILCFGLLVWHGWRLAYDEYRFEVLSSGLGHPNWWYTGWLPLLSAVVVLRALGRLIRLARGGEG</sequence>
<evidence type="ECO:0000256" key="7">
    <source>
        <dbReference type="ARBA" id="ARBA00023136"/>
    </source>
</evidence>
<feature type="transmembrane region" description="Helical" evidence="9">
    <location>
        <begin position="138"/>
        <end position="157"/>
    </location>
</feature>
<evidence type="ECO:0000256" key="1">
    <source>
        <dbReference type="ARBA" id="ARBA00004429"/>
    </source>
</evidence>
<evidence type="ECO:0000256" key="6">
    <source>
        <dbReference type="ARBA" id="ARBA00022989"/>
    </source>
</evidence>
<gene>
    <name evidence="11" type="ORF">G3576_01045</name>
</gene>
<dbReference type="InterPro" id="IPR007387">
    <property type="entry name" value="TRAP_DctQ"/>
</dbReference>
<accession>A0A6M1LE80</accession>
<keyword evidence="4 9" id="KW-0997">Cell inner membrane</keyword>
<dbReference type="AlphaFoldDB" id="A0A6M1LE80"/>
<reference evidence="11 12" key="2">
    <citation type="submission" date="2020-03" db="EMBL/GenBank/DDBJ databases">
        <title>Roseomonas stagni sp. nov., isolated from pond water in Japan.</title>
        <authorList>
            <person name="Furuhata K."/>
            <person name="Miyamoto H."/>
            <person name="Goto K."/>
        </authorList>
    </citation>
    <scope>NUCLEOTIDE SEQUENCE [LARGE SCALE GENOMIC DNA]</scope>
    <source>
        <strain evidence="11 12">PeD5</strain>
    </source>
</reference>
<dbReference type="GO" id="GO:0005886">
    <property type="term" value="C:plasma membrane"/>
    <property type="evidence" value="ECO:0007669"/>
    <property type="project" value="UniProtKB-SubCell"/>
</dbReference>
<comment type="caution">
    <text evidence="11">The sequence shown here is derived from an EMBL/GenBank/DDBJ whole genome shotgun (WGS) entry which is preliminary data.</text>
</comment>
<protein>
    <recommendedName>
        <fullName evidence="9">TRAP transporter small permease protein</fullName>
    </recommendedName>
</protein>